<dbReference type="RefSeq" id="WP_092817533.1">
    <property type="nucleotide sequence ID" value="NZ_FNWU01000011.1"/>
</dbReference>
<dbReference type="AlphaFoldDB" id="A0A1H6JC25"/>
<keyword evidence="3" id="KW-1185">Reference proteome</keyword>
<dbReference type="PROSITE" id="PS51257">
    <property type="entry name" value="PROKAR_LIPOPROTEIN"/>
    <property type="match status" value="1"/>
</dbReference>
<gene>
    <name evidence="2" type="ORF">SAMN05192561_1116</name>
</gene>
<dbReference type="STRING" id="1267564.SAMN05192561_1116"/>
<organism evidence="2 3">
    <name type="scientific">Halopenitus malekzadehii</name>
    <dbReference type="NCBI Taxonomy" id="1267564"/>
    <lineage>
        <taxon>Archaea</taxon>
        <taxon>Methanobacteriati</taxon>
        <taxon>Methanobacteriota</taxon>
        <taxon>Stenosarchaea group</taxon>
        <taxon>Halobacteria</taxon>
        <taxon>Halobacteriales</taxon>
        <taxon>Haloferacaceae</taxon>
        <taxon>Halopenitus</taxon>
    </lineage>
</organism>
<dbReference type="InterPro" id="IPR006311">
    <property type="entry name" value="TAT_signal"/>
</dbReference>
<reference evidence="2 3" key="1">
    <citation type="submission" date="2016-10" db="EMBL/GenBank/DDBJ databases">
        <authorList>
            <person name="de Groot N.N."/>
        </authorList>
    </citation>
    <scope>NUCLEOTIDE SEQUENCE [LARGE SCALE GENOMIC DNA]</scope>
    <source>
        <strain evidence="2 3">IBRC-M10418</strain>
    </source>
</reference>
<evidence type="ECO:0000313" key="2">
    <source>
        <dbReference type="EMBL" id="SEH59737.1"/>
    </source>
</evidence>
<dbReference type="OrthoDB" id="380064at2157"/>
<dbReference type="EMBL" id="FNWU01000011">
    <property type="protein sequence ID" value="SEH59737.1"/>
    <property type="molecule type" value="Genomic_DNA"/>
</dbReference>
<dbReference type="PROSITE" id="PS51318">
    <property type="entry name" value="TAT"/>
    <property type="match status" value="1"/>
</dbReference>
<accession>A0A1H6JC25</accession>
<feature type="compositionally biased region" description="Low complexity" evidence="1">
    <location>
        <begin position="38"/>
        <end position="47"/>
    </location>
</feature>
<evidence type="ECO:0000313" key="3">
    <source>
        <dbReference type="Proteomes" id="UP000199215"/>
    </source>
</evidence>
<evidence type="ECO:0000256" key="1">
    <source>
        <dbReference type="SAM" id="MobiDB-lite"/>
    </source>
</evidence>
<dbReference type="Proteomes" id="UP000199215">
    <property type="component" value="Unassembled WGS sequence"/>
</dbReference>
<name>A0A1H6JC25_9EURY</name>
<protein>
    <submittedName>
        <fullName evidence="2">Uncharacterized protein</fullName>
    </submittedName>
</protein>
<sequence length="252" mass="26192">MSNPDRPTRRRLLLAGATAASAGLAGCTSFEEVREEVGVGVEEGSSEATAGGSDTPAAAVDTPSVPTREFAADFDDGPGDWSGDVDALESIDDAARGAGAVFLPAEARRIELAIPETTVDTYSLWWRVPSEVTSVRFEFRDPAGALGFGAEVQTGNNGLEVVVNPETDSESGGASDLLSGTVQPGRWYKLSFESVDFAAGQFDAALADVGDSELIRMTQSFGSPIDTIAALRVRSRRGDAVAVDDVVVSDGG</sequence>
<feature type="region of interest" description="Disordered" evidence="1">
    <location>
        <begin position="35"/>
        <end position="64"/>
    </location>
</feature>
<proteinExistence type="predicted"/>